<dbReference type="EMBL" id="JARRAF010000157">
    <property type="protein sequence ID" value="MDK2127123.1"/>
    <property type="molecule type" value="Genomic_DNA"/>
</dbReference>
<reference evidence="1" key="1">
    <citation type="submission" date="2023-03" db="EMBL/GenBank/DDBJ databases">
        <title>Chitinimonas shenzhenensis gen. nov., sp. nov., a novel member of family Burkholderiaceae isolated from activated sludge collected in Shen Zhen, China.</title>
        <authorList>
            <person name="Wang X."/>
        </authorList>
    </citation>
    <scope>NUCLEOTIDE SEQUENCE</scope>
    <source>
        <strain evidence="1">DQS-5</strain>
    </source>
</reference>
<organism evidence="1 2">
    <name type="scientific">Parachitinimonas caeni</name>
    <dbReference type="NCBI Taxonomy" id="3031301"/>
    <lineage>
        <taxon>Bacteria</taxon>
        <taxon>Pseudomonadati</taxon>
        <taxon>Pseudomonadota</taxon>
        <taxon>Betaproteobacteria</taxon>
        <taxon>Neisseriales</taxon>
        <taxon>Chitinibacteraceae</taxon>
        <taxon>Parachitinimonas</taxon>
    </lineage>
</organism>
<feature type="non-terminal residue" evidence="1">
    <location>
        <position position="208"/>
    </location>
</feature>
<feature type="non-terminal residue" evidence="1">
    <location>
        <position position="1"/>
    </location>
</feature>
<dbReference type="Proteomes" id="UP001172778">
    <property type="component" value="Unassembled WGS sequence"/>
</dbReference>
<sequence length="208" mass="22265">LYGSSALGWAQAGPHRLSLPATGGAYRFSVHSSAEAASLQPDLPQSMAFAAGQGLALARFDVRADRHYRLEGLPTDRYAYQIYDQGGNLLVGVPGWGDGSFALDRAQTVYLAVYRPSRDLDTAATATLTLALQAEPLTVDLGRLAPETRHTLPAAPEATAQFHVEQAGWWRLDAQAMAGSQGDLTLNALDARRSYPVGQWGEAADSRP</sequence>
<evidence type="ECO:0000313" key="2">
    <source>
        <dbReference type="Proteomes" id="UP001172778"/>
    </source>
</evidence>
<dbReference type="RefSeq" id="WP_284103432.1">
    <property type="nucleotide sequence ID" value="NZ_JARRAF010000157.1"/>
</dbReference>
<evidence type="ECO:0000313" key="1">
    <source>
        <dbReference type="EMBL" id="MDK2127123.1"/>
    </source>
</evidence>
<comment type="caution">
    <text evidence="1">The sequence shown here is derived from an EMBL/GenBank/DDBJ whole genome shotgun (WGS) entry which is preliminary data.</text>
</comment>
<proteinExistence type="predicted"/>
<accession>A0ABT7E497</accession>
<keyword evidence="2" id="KW-1185">Reference proteome</keyword>
<name>A0ABT7E497_9NEIS</name>
<gene>
    <name evidence="1" type="ORF">PZA18_24105</name>
</gene>
<protein>
    <submittedName>
        <fullName evidence="1">Uncharacterized protein</fullName>
    </submittedName>
</protein>